<keyword evidence="2" id="KW-0547">Nucleotide-binding</keyword>
<dbReference type="InterPro" id="IPR058031">
    <property type="entry name" value="AAA_lid_NorR"/>
</dbReference>
<evidence type="ECO:0000259" key="10">
    <source>
        <dbReference type="PROSITE" id="PS50110"/>
    </source>
</evidence>
<dbReference type="SUPFAM" id="SSF46689">
    <property type="entry name" value="Homeodomain-like"/>
    <property type="match status" value="1"/>
</dbReference>
<dbReference type="Pfam" id="PF02954">
    <property type="entry name" value="HTH_8"/>
    <property type="match status" value="1"/>
</dbReference>
<dbReference type="Gene3D" id="1.10.8.60">
    <property type="match status" value="1"/>
</dbReference>
<dbReference type="SUPFAM" id="SSF52540">
    <property type="entry name" value="P-loop containing nucleoside triphosphate hydrolases"/>
    <property type="match status" value="1"/>
</dbReference>
<gene>
    <name evidence="11" type="ORF">FTV88_3244</name>
</gene>
<keyword evidence="7" id="KW-0597">Phosphoprotein</keyword>
<evidence type="ECO:0000256" key="6">
    <source>
        <dbReference type="ARBA" id="ARBA00024867"/>
    </source>
</evidence>
<dbReference type="CDD" id="cd00009">
    <property type="entry name" value="AAA"/>
    <property type="match status" value="1"/>
</dbReference>
<dbReference type="InterPro" id="IPR011006">
    <property type="entry name" value="CheY-like_superfamily"/>
</dbReference>
<name>A0A5Q2NAM5_9FIRM</name>
<dbReference type="OrthoDB" id="9803970at2"/>
<dbReference type="InterPro" id="IPR027417">
    <property type="entry name" value="P-loop_NTPase"/>
</dbReference>
<dbReference type="AlphaFoldDB" id="A0A5Q2NAM5"/>
<dbReference type="Gene3D" id="3.40.50.300">
    <property type="entry name" value="P-loop containing nucleotide triphosphate hydrolases"/>
    <property type="match status" value="1"/>
</dbReference>
<feature type="domain" description="Response regulatory" evidence="10">
    <location>
        <begin position="4"/>
        <end position="118"/>
    </location>
</feature>
<evidence type="ECO:0000256" key="1">
    <source>
        <dbReference type="ARBA" id="ARBA00018672"/>
    </source>
</evidence>
<feature type="modified residue" description="4-aspartylphosphate" evidence="7">
    <location>
        <position position="53"/>
    </location>
</feature>
<evidence type="ECO:0000256" key="7">
    <source>
        <dbReference type="PROSITE-ProRule" id="PRU00169"/>
    </source>
</evidence>
<dbReference type="PROSITE" id="PS50045">
    <property type="entry name" value="SIGMA54_INTERACT_4"/>
    <property type="match status" value="1"/>
</dbReference>
<keyword evidence="12" id="KW-1185">Reference proteome</keyword>
<dbReference type="Proteomes" id="UP000366051">
    <property type="component" value="Chromosome"/>
</dbReference>
<keyword evidence="3" id="KW-0067">ATP-binding</keyword>
<dbReference type="Pfam" id="PF25601">
    <property type="entry name" value="AAA_lid_14"/>
    <property type="match status" value="1"/>
</dbReference>
<organism evidence="11 12">
    <name type="scientific">Heliorestis convoluta</name>
    <dbReference type="NCBI Taxonomy" id="356322"/>
    <lineage>
        <taxon>Bacteria</taxon>
        <taxon>Bacillati</taxon>
        <taxon>Bacillota</taxon>
        <taxon>Clostridia</taxon>
        <taxon>Eubacteriales</taxon>
        <taxon>Heliobacteriaceae</taxon>
        <taxon>Heliorestis</taxon>
    </lineage>
</organism>
<keyword evidence="5" id="KW-0804">Transcription</keyword>
<proteinExistence type="predicted"/>
<dbReference type="GO" id="GO:0006355">
    <property type="term" value="P:regulation of DNA-templated transcription"/>
    <property type="evidence" value="ECO:0007669"/>
    <property type="project" value="InterPro"/>
</dbReference>
<dbReference type="KEGG" id="hcv:FTV88_3244"/>
<protein>
    <recommendedName>
        <fullName evidence="1">Stage 0 sporulation protein A homolog</fullName>
    </recommendedName>
</protein>
<keyword evidence="4" id="KW-0805">Transcription regulation</keyword>
<accession>A0A5Q2NAM5</accession>
<dbReference type="SMART" id="SM00382">
    <property type="entry name" value="AAA"/>
    <property type="match status" value="1"/>
</dbReference>
<evidence type="ECO:0000256" key="2">
    <source>
        <dbReference type="ARBA" id="ARBA00022741"/>
    </source>
</evidence>
<evidence type="ECO:0000313" key="11">
    <source>
        <dbReference type="EMBL" id="QGG49310.1"/>
    </source>
</evidence>
<dbReference type="GO" id="GO:0000160">
    <property type="term" value="P:phosphorelay signal transduction system"/>
    <property type="evidence" value="ECO:0007669"/>
    <property type="project" value="InterPro"/>
</dbReference>
<evidence type="ECO:0000256" key="4">
    <source>
        <dbReference type="ARBA" id="ARBA00023015"/>
    </source>
</evidence>
<reference evidence="12" key="1">
    <citation type="submission" date="2019-11" db="EMBL/GenBank/DDBJ databases">
        <title>Genome sequence of Heliorestis convoluta strain HH, an alkaliphilic and minimalistic phototrophic bacterium from a soda lake in Egypt.</title>
        <authorList>
            <person name="Dewey E.D."/>
            <person name="Stokes L.M."/>
            <person name="Burchell B.M."/>
            <person name="Shaffer K.N."/>
            <person name="Huntington A.M."/>
            <person name="Baker J.M."/>
            <person name="Nadendla S."/>
            <person name="Giglio M.G."/>
            <person name="Touchman J.W."/>
            <person name="Blankenship R.E."/>
            <person name="Madigan M.T."/>
            <person name="Sattley W.M."/>
        </authorList>
    </citation>
    <scope>NUCLEOTIDE SEQUENCE [LARGE SCALE GENOMIC DNA]</scope>
    <source>
        <strain evidence="12">HH</strain>
    </source>
</reference>
<evidence type="ECO:0000256" key="5">
    <source>
        <dbReference type="ARBA" id="ARBA00023163"/>
    </source>
</evidence>
<dbReference type="InterPro" id="IPR003593">
    <property type="entry name" value="AAA+_ATPase"/>
</dbReference>
<dbReference type="Pfam" id="PF00158">
    <property type="entry name" value="Sigma54_activat"/>
    <property type="match status" value="1"/>
</dbReference>
<dbReference type="InterPro" id="IPR002197">
    <property type="entry name" value="HTH_Fis"/>
</dbReference>
<dbReference type="Gene3D" id="1.10.10.60">
    <property type="entry name" value="Homeodomain-like"/>
    <property type="match status" value="1"/>
</dbReference>
<feature type="domain" description="Sigma-54 factor interaction" evidence="9">
    <location>
        <begin position="143"/>
        <end position="365"/>
    </location>
</feature>
<dbReference type="Pfam" id="PF00072">
    <property type="entry name" value="Response_reg"/>
    <property type="match status" value="1"/>
</dbReference>
<dbReference type="InterPro" id="IPR001789">
    <property type="entry name" value="Sig_transdc_resp-reg_receiver"/>
</dbReference>
<dbReference type="GO" id="GO:0005524">
    <property type="term" value="F:ATP binding"/>
    <property type="evidence" value="ECO:0007669"/>
    <property type="project" value="UniProtKB-KW"/>
</dbReference>
<dbReference type="GO" id="GO:0043565">
    <property type="term" value="F:sequence-specific DNA binding"/>
    <property type="evidence" value="ECO:0007669"/>
    <property type="project" value="InterPro"/>
</dbReference>
<evidence type="ECO:0000256" key="8">
    <source>
        <dbReference type="SAM" id="MobiDB-lite"/>
    </source>
</evidence>
<dbReference type="RefSeq" id="WP_153726318.1">
    <property type="nucleotide sequence ID" value="NZ_CP045875.1"/>
</dbReference>
<dbReference type="PANTHER" id="PTHR32071">
    <property type="entry name" value="TRANSCRIPTIONAL REGULATORY PROTEIN"/>
    <property type="match status" value="1"/>
</dbReference>
<dbReference type="InterPro" id="IPR009057">
    <property type="entry name" value="Homeodomain-like_sf"/>
</dbReference>
<dbReference type="Gene3D" id="3.40.50.2300">
    <property type="match status" value="1"/>
</dbReference>
<comment type="function">
    <text evidence="6">May play the central regulatory role in sporulation. It may be an element of the effector pathway responsible for the activation of sporulation genes in response to nutritional stress. Spo0A may act in concert with spo0H (a sigma factor) to control the expression of some genes that are critical to the sporulation process.</text>
</comment>
<dbReference type="SMART" id="SM00448">
    <property type="entry name" value="REC"/>
    <property type="match status" value="1"/>
</dbReference>
<evidence type="ECO:0000256" key="3">
    <source>
        <dbReference type="ARBA" id="ARBA00022840"/>
    </source>
</evidence>
<dbReference type="PANTHER" id="PTHR32071:SF113">
    <property type="entry name" value="ALGINATE BIOSYNTHESIS TRANSCRIPTIONAL REGULATORY PROTEIN ALGB"/>
    <property type="match status" value="1"/>
</dbReference>
<dbReference type="EMBL" id="CP045875">
    <property type="protein sequence ID" value="QGG49310.1"/>
    <property type="molecule type" value="Genomic_DNA"/>
</dbReference>
<dbReference type="SUPFAM" id="SSF52172">
    <property type="entry name" value="CheY-like"/>
    <property type="match status" value="1"/>
</dbReference>
<evidence type="ECO:0000313" key="12">
    <source>
        <dbReference type="Proteomes" id="UP000366051"/>
    </source>
</evidence>
<evidence type="ECO:0000259" key="9">
    <source>
        <dbReference type="PROSITE" id="PS50045"/>
    </source>
</evidence>
<dbReference type="PRINTS" id="PR01590">
    <property type="entry name" value="HTHFIS"/>
</dbReference>
<feature type="region of interest" description="Disordered" evidence="8">
    <location>
        <begin position="411"/>
        <end position="452"/>
    </location>
</feature>
<dbReference type="PROSITE" id="PS50110">
    <property type="entry name" value="RESPONSE_REGULATORY"/>
    <property type="match status" value="1"/>
</dbReference>
<dbReference type="InterPro" id="IPR002078">
    <property type="entry name" value="Sigma_54_int"/>
</dbReference>
<sequence>MSATLLIIAEDEHMRWVYFRALSSVGYEVRAVESDGEGHRLISETVPQLVLLDLDALNWNGMLILQKLQQEHPQLPVVVVNHQTGLEKTLQALKLGACDYVHKPFDLQELRVTVEKALKMESLQEEVRFLRQQVGRGYGEFELIGQSQAIKSIQQLVDQVANSTATVLLQGERGTGKETVARALHYQSQRREKPLIIFDCSAVPEKLVDRELFGQEDFEQRHKGALMMAQGGTLYLKEITALSLPMQASLFEVLNRRFFRPFQGEKEQVVDVRFITSTTRNISQLVKQGLFREDLYYHIRIVPVLLPPLRQRMEDISSLAHHFLKRYDSTGRIHGFTASAMAALESYQWMGNVKELATVVERSILLCQQEWIDRDDLYLPEVAECSYDSSYEQVRKDRDFIERTIEKVRAEMDDKNEQRQKSIERPGKQRENVERQNHERQSNERKGYERLDRKRSRKENILNNIERIQEEKVKALCAISEEEQAPLPKKKDKVIQGAGFTLVLQDDESIFIEEIEKRLIQYALERYQGDQNQASRALGMTRASLASRMQKYQINQGSRRRW</sequence>